<dbReference type="SUPFAM" id="SSF53335">
    <property type="entry name" value="S-adenosyl-L-methionine-dependent methyltransferases"/>
    <property type="match status" value="1"/>
</dbReference>
<name>A0A1H7J3Q7_9GAMM</name>
<gene>
    <name evidence="1" type="primary">cmoM</name>
    <name evidence="3" type="ORF">SAMN05216214_104160</name>
</gene>
<protein>
    <recommendedName>
        <fullName evidence="1">tRNA 5-carboxymethoxyuridine methyltransferase</fullName>
        <ecNumber evidence="1">2.1.1.-</ecNumber>
    </recommendedName>
    <alternativeName>
        <fullName evidence="1">cmo5U methyltransferase</fullName>
    </alternativeName>
</protein>
<keyword evidence="1" id="KW-0819">tRNA processing</keyword>
<evidence type="ECO:0000256" key="1">
    <source>
        <dbReference type="HAMAP-Rule" id="MF_02057"/>
    </source>
</evidence>
<keyword evidence="1 3" id="KW-0808">Transferase</keyword>
<comment type="similarity">
    <text evidence="1">Belongs to the class I-like SAM-binding methyltransferase superfamily. CmoM family.</text>
</comment>
<organism evidence="3 4">
    <name type="scientific">Atopomonas hussainii</name>
    <dbReference type="NCBI Taxonomy" id="1429083"/>
    <lineage>
        <taxon>Bacteria</taxon>
        <taxon>Pseudomonadati</taxon>
        <taxon>Pseudomonadota</taxon>
        <taxon>Gammaproteobacteria</taxon>
        <taxon>Pseudomonadales</taxon>
        <taxon>Pseudomonadaceae</taxon>
        <taxon>Atopomonas</taxon>
    </lineage>
</organism>
<feature type="binding site" evidence="1">
    <location>
        <position position="116"/>
    </location>
    <ligand>
        <name>S-adenosyl-L-methionine</name>
        <dbReference type="ChEBI" id="CHEBI:59789"/>
    </ligand>
</feature>
<keyword evidence="1 3" id="KW-0489">Methyltransferase</keyword>
<evidence type="ECO:0000313" key="4">
    <source>
        <dbReference type="Proteomes" id="UP000185766"/>
    </source>
</evidence>
<dbReference type="GO" id="GO:0006400">
    <property type="term" value="P:tRNA modification"/>
    <property type="evidence" value="ECO:0007669"/>
    <property type="project" value="UniProtKB-UniRule"/>
</dbReference>
<dbReference type="STRING" id="1429083.GCA_001885685_00645"/>
<feature type="binding site" evidence="1">
    <location>
        <position position="71"/>
    </location>
    <ligand>
        <name>S-adenosyl-L-methionine</name>
        <dbReference type="ChEBI" id="CHEBI:59789"/>
    </ligand>
</feature>
<keyword evidence="1" id="KW-0949">S-adenosyl-L-methionine</keyword>
<comment type="function">
    <text evidence="1">Catalyzes the methylation of 5-carboxymethoxyuridine (cmo5U) to form 5-methoxycarbonylmethoxyuridine (mcmo5U) at position 34 in tRNAs.</text>
</comment>
<dbReference type="InterPro" id="IPR033664">
    <property type="entry name" value="Cmo5U_methylTrfase"/>
</dbReference>
<evidence type="ECO:0000313" key="3">
    <source>
        <dbReference type="EMBL" id="SEK69308.1"/>
    </source>
</evidence>
<dbReference type="RefSeq" id="WP_074865933.1">
    <property type="nucleotide sequence ID" value="NZ_FOAS01000004.1"/>
</dbReference>
<comment type="caution">
    <text evidence="1">Lacks conserved residue(s) required for the propagation of feature annotation.</text>
</comment>
<dbReference type="GO" id="GO:0032259">
    <property type="term" value="P:methylation"/>
    <property type="evidence" value="ECO:0007669"/>
    <property type="project" value="UniProtKB-KW"/>
</dbReference>
<dbReference type="GO" id="GO:0097697">
    <property type="term" value="F:tRNA (5-carboxymethoxyuridine(34)-5-O)-methyltransferase activity"/>
    <property type="evidence" value="ECO:0007669"/>
    <property type="project" value="UniProtKB-UniRule"/>
</dbReference>
<dbReference type="GO" id="GO:0008757">
    <property type="term" value="F:S-adenosylmethionine-dependent methyltransferase activity"/>
    <property type="evidence" value="ECO:0007669"/>
    <property type="project" value="InterPro"/>
</dbReference>
<dbReference type="CDD" id="cd02440">
    <property type="entry name" value="AdoMet_MTases"/>
    <property type="match status" value="1"/>
</dbReference>
<keyword evidence="4" id="KW-1185">Reference proteome</keyword>
<evidence type="ECO:0000259" key="2">
    <source>
        <dbReference type="Pfam" id="PF08241"/>
    </source>
</evidence>
<comment type="catalytic activity">
    <reaction evidence="1">
        <text>5-carboxymethoxyuridine(34) in tRNA + S-adenosyl-L-methionine = 5-methoxycarbonylmethoxyuridine(34) in tRNA + S-adenosyl-L-homocysteine</text>
        <dbReference type="Rhea" id="RHEA:54080"/>
        <dbReference type="Rhea" id="RHEA-COMP:13383"/>
        <dbReference type="Rhea" id="RHEA-COMP:13781"/>
        <dbReference type="ChEBI" id="CHEBI:57856"/>
        <dbReference type="ChEBI" id="CHEBI:59789"/>
        <dbReference type="ChEBI" id="CHEBI:136879"/>
        <dbReference type="ChEBI" id="CHEBI:138053"/>
    </reaction>
</comment>
<dbReference type="Pfam" id="PF08241">
    <property type="entry name" value="Methyltransf_11"/>
    <property type="match status" value="1"/>
</dbReference>
<dbReference type="AlphaFoldDB" id="A0A1H7J3Q7"/>
<dbReference type="InterPro" id="IPR029063">
    <property type="entry name" value="SAM-dependent_MTases_sf"/>
</dbReference>
<dbReference type="Proteomes" id="UP000185766">
    <property type="component" value="Unassembled WGS sequence"/>
</dbReference>
<accession>A0A1H7J3Q7</accession>
<dbReference type="EMBL" id="FOAS01000004">
    <property type="protein sequence ID" value="SEK69308.1"/>
    <property type="molecule type" value="Genomic_DNA"/>
</dbReference>
<dbReference type="Gene3D" id="3.40.50.150">
    <property type="entry name" value="Vaccinia Virus protein VP39"/>
    <property type="match status" value="1"/>
</dbReference>
<feature type="binding site" evidence="1">
    <location>
        <position position="27"/>
    </location>
    <ligand>
        <name>S-adenosyl-L-methionine</name>
        <dbReference type="ChEBI" id="CHEBI:59789"/>
    </ligand>
</feature>
<sequence length="252" mass="28609">MSGDRYFDELSSRFASKIYGSTKGAVRLAVLQRDLLEVLPKRPLRVLDIGAGQGHIALWLAQQGHQLTLTEPSAAMLAEAEHAFAEAGLDARFIQCPWQDLNQHLASERFDLVLCHAVLEWLAEPLTSLSTLHRFVSDDGWLSLAFYNQDALRYRNLIKGNFRKVSKEHWRGEQGGLTPQQPIDPRLLESALTEASLAVQARSGIRVFFDYMPKQFQSHASLETYVEQELAHSRHPTFAGLGRYLHWLCQRQ</sequence>
<feature type="binding site" evidence="1">
    <location>
        <begin position="50"/>
        <end position="51"/>
    </location>
    <ligand>
        <name>S-adenosyl-L-methionine</name>
        <dbReference type="ChEBI" id="CHEBI:59789"/>
    </ligand>
</feature>
<proteinExistence type="inferred from homology"/>
<dbReference type="EC" id="2.1.1.-" evidence="1"/>
<feature type="domain" description="Methyltransferase type 11" evidence="2">
    <location>
        <begin position="47"/>
        <end position="143"/>
    </location>
</feature>
<dbReference type="HAMAP" id="MF_02057">
    <property type="entry name" value="tRNA_methyltr_CmoM"/>
    <property type="match status" value="1"/>
</dbReference>
<dbReference type="PANTHER" id="PTHR43861">
    <property type="entry name" value="TRANS-ACONITATE 2-METHYLTRANSFERASE-RELATED"/>
    <property type="match status" value="1"/>
</dbReference>
<dbReference type="InterPro" id="IPR013216">
    <property type="entry name" value="Methyltransf_11"/>
</dbReference>
<reference evidence="3 4" key="1">
    <citation type="submission" date="2016-10" db="EMBL/GenBank/DDBJ databases">
        <authorList>
            <person name="de Groot N.N."/>
        </authorList>
    </citation>
    <scope>NUCLEOTIDE SEQUENCE [LARGE SCALE GENOMIC DNA]</scope>
    <source>
        <strain evidence="3 4">JCM 19513</strain>
    </source>
</reference>